<dbReference type="EMBL" id="KY130461">
    <property type="protein sequence ID" value="APD19293.1"/>
    <property type="molecule type" value="Genomic_DNA"/>
</dbReference>
<protein>
    <submittedName>
        <fullName evidence="1">Uncharacterized protein</fullName>
    </submittedName>
</protein>
<reference evidence="1 2" key="1">
    <citation type="submission" date="2016-11" db="EMBL/GenBank/DDBJ databases">
        <authorList>
            <person name="Seier E.R."/>
            <person name="Hipwell C.M."/>
            <person name="Kelliher A.B."/>
            <person name="Lando N.A."/>
            <person name="Tsaousis B.E."/>
            <person name="Esposito E.C."/>
            <person name="Heckman E.L."/>
            <person name="Mageeney C.M."/>
            <person name="Kenna M.A."/>
            <person name="Ware V.C."/>
            <person name="Garlena R.A."/>
            <person name="Russell D.A."/>
            <person name="Pope W.H."/>
            <person name="Jacobs-Sera D."/>
            <person name="Hendrix R.W."/>
            <person name="Hatfull G.F."/>
        </authorList>
    </citation>
    <scope>NUCLEOTIDE SEQUENCE [LARGE SCALE GENOMIC DNA]</scope>
</reference>
<evidence type="ECO:0000313" key="1">
    <source>
        <dbReference type="EMBL" id="APD19293.1"/>
    </source>
</evidence>
<organism evidence="1 2">
    <name type="scientific">Mycobacterium phage Taptic</name>
    <dbReference type="NCBI Taxonomy" id="1920305"/>
    <lineage>
        <taxon>Viruses</taxon>
        <taxon>Duplodnaviria</taxon>
        <taxon>Heunggongvirae</taxon>
        <taxon>Uroviricota</taxon>
        <taxon>Caudoviricetes</taxon>
        <taxon>Northamptonvirus</taxon>
        <taxon>Northamptonvirus taptic</taxon>
    </lineage>
</organism>
<keyword evidence="2" id="KW-1185">Reference proteome</keyword>
<dbReference type="Proteomes" id="UP000225735">
    <property type="component" value="Segment"/>
</dbReference>
<proteinExistence type="predicted"/>
<accession>A0A1J0ME61</accession>
<sequence length="30" mass="3502">MTIYCYDTEFLADARWNMAMLQAMRGSVRG</sequence>
<evidence type="ECO:0000313" key="2">
    <source>
        <dbReference type="Proteomes" id="UP000225735"/>
    </source>
</evidence>
<name>A0A1J0ME61_9CAUD</name>
<gene>
    <name evidence="1" type="ORF">SEA_TAPTIC_63</name>
</gene>